<proteinExistence type="predicted"/>
<dbReference type="PANTHER" id="PTHR35936">
    <property type="entry name" value="MEMBRANE-BOUND LYTIC MUREIN TRANSGLYCOSYLASE F"/>
    <property type="match status" value="1"/>
</dbReference>
<feature type="domain" description="Solute-binding protein family 3/N-terminal" evidence="3">
    <location>
        <begin position="40"/>
        <end position="273"/>
    </location>
</feature>
<dbReference type="Pfam" id="PF00497">
    <property type="entry name" value="SBP_bac_3"/>
    <property type="match status" value="1"/>
</dbReference>
<evidence type="ECO:0000259" key="3">
    <source>
        <dbReference type="SMART" id="SM00062"/>
    </source>
</evidence>
<dbReference type="Gene3D" id="3.40.190.10">
    <property type="entry name" value="Periplasmic binding protein-like II"/>
    <property type="match status" value="2"/>
</dbReference>
<name>A0A2V3XXI0_9FIRM</name>
<comment type="caution">
    <text evidence="4">The sequence shown here is derived from an EMBL/GenBank/DDBJ whole genome shotgun (WGS) entry which is preliminary data.</text>
</comment>
<organism evidence="4 5">
    <name type="scientific">Hungatella effluvii</name>
    <dbReference type="NCBI Taxonomy" id="1096246"/>
    <lineage>
        <taxon>Bacteria</taxon>
        <taxon>Bacillati</taxon>
        <taxon>Bacillota</taxon>
        <taxon>Clostridia</taxon>
        <taxon>Lachnospirales</taxon>
        <taxon>Lachnospiraceae</taxon>
        <taxon>Hungatella</taxon>
    </lineage>
</organism>
<dbReference type="AlphaFoldDB" id="A0A2V3XXI0"/>
<feature type="chain" id="PRO_5038698040" evidence="2">
    <location>
        <begin position="19"/>
        <end position="278"/>
    </location>
</feature>
<keyword evidence="1 2" id="KW-0732">Signal</keyword>
<dbReference type="Proteomes" id="UP000248057">
    <property type="component" value="Unassembled WGS sequence"/>
</dbReference>
<reference evidence="4 5" key="1">
    <citation type="submission" date="2018-05" db="EMBL/GenBank/DDBJ databases">
        <title>Genomic Encyclopedia of Type Strains, Phase IV (KMG-IV): sequencing the most valuable type-strain genomes for metagenomic binning, comparative biology and taxonomic classification.</title>
        <authorList>
            <person name="Goeker M."/>
        </authorList>
    </citation>
    <scope>NUCLEOTIDE SEQUENCE [LARGE SCALE GENOMIC DNA]</scope>
    <source>
        <strain evidence="4 5">DSM 24995</strain>
    </source>
</reference>
<evidence type="ECO:0000256" key="2">
    <source>
        <dbReference type="SAM" id="SignalP"/>
    </source>
</evidence>
<dbReference type="GeneID" id="86064676"/>
<evidence type="ECO:0000256" key="1">
    <source>
        <dbReference type="ARBA" id="ARBA00022729"/>
    </source>
</evidence>
<evidence type="ECO:0000313" key="4">
    <source>
        <dbReference type="EMBL" id="PXX45557.1"/>
    </source>
</evidence>
<dbReference type="PANTHER" id="PTHR35936:SF19">
    <property type="entry name" value="AMINO-ACID-BINDING PROTEIN YXEM-RELATED"/>
    <property type="match status" value="1"/>
</dbReference>
<dbReference type="SUPFAM" id="SSF53850">
    <property type="entry name" value="Periplasmic binding protein-like II"/>
    <property type="match status" value="1"/>
</dbReference>
<dbReference type="PROSITE" id="PS51257">
    <property type="entry name" value="PROKAR_LIPOPROTEIN"/>
    <property type="match status" value="1"/>
</dbReference>
<dbReference type="InterPro" id="IPR001638">
    <property type="entry name" value="Solute-binding_3/MltF_N"/>
</dbReference>
<gene>
    <name evidence="4" type="ORF">DFR60_12412</name>
</gene>
<dbReference type="EMBL" id="QJKD01000024">
    <property type="protein sequence ID" value="PXX45557.1"/>
    <property type="molecule type" value="Genomic_DNA"/>
</dbReference>
<dbReference type="RefSeq" id="WP_110326148.1">
    <property type="nucleotide sequence ID" value="NZ_QJKD01000024.1"/>
</dbReference>
<evidence type="ECO:0000313" key="5">
    <source>
        <dbReference type="Proteomes" id="UP000248057"/>
    </source>
</evidence>
<sequence length="278" mass="30456">MKRAITIAAVVMAAISIAACGSGGKESANASGGGTGEVTKLTYACPGKSARYNFVNEEGELDGYEIAIMKEVDQRLPDAVIDLIYTGEFSALFPGLESGQYDIIGGGISWKQERADSYLYSEVPYFHSPTVLGVRQEEDNIKTIEDLAGKNIAHIAGTAQAMWLEAYNEEHPDQKINIDYVDASSIEIMNMVATGRYDACIHAAADFAIAKQELGVDLKLLDIENADEIQKPDSFYLYAKDNTELQKKIDAVLKEIRDDGTMSQLCEKYFGMDLVPEH</sequence>
<dbReference type="SMART" id="SM00062">
    <property type="entry name" value="PBPb"/>
    <property type="match status" value="1"/>
</dbReference>
<keyword evidence="5" id="KW-1185">Reference proteome</keyword>
<accession>A0A2V3XXI0</accession>
<protein>
    <submittedName>
        <fullName evidence="4">Amino acid ABC transporter substrate-binding protein (PAAT family)</fullName>
    </submittedName>
</protein>
<feature type="signal peptide" evidence="2">
    <location>
        <begin position="1"/>
        <end position="18"/>
    </location>
</feature>